<keyword evidence="11" id="KW-1185">Reference proteome</keyword>
<evidence type="ECO:0000256" key="5">
    <source>
        <dbReference type="ARBA" id="ARBA00022801"/>
    </source>
</evidence>
<comment type="catalytic activity">
    <reaction evidence="1">
        <text>Hydrolysis of terminal, non-reducing beta-D-glucosyl residues with release of beta-D-glucose.</text>
        <dbReference type="EC" id="3.2.1.21"/>
    </reaction>
</comment>
<evidence type="ECO:0000256" key="7">
    <source>
        <dbReference type="RuleBase" id="RU361161"/>
    </source>
</evidence>
<dbReference type="InterPro" id="IPR001764">
    <property type="entry name" value="Glyco_hydro_3_N"/>
</dbReference>
<dbReference type="PRINTS" id="PR00133">
    <property type="entry name" value="GLHYDRLASE3"/>
</dbReference>
<name>A0A7W8MGI0_9CAUL</name>
<dbReference type="InterPro" id="IPR013783">
    <property type="entry name" value="Ig-like_fold"/>
</dbReference>
<dbReference type="SMART" id="SM01217">
    <property type="entry name" value="Fn3_like"/>
    <property type="match status" value="1"/>
</dbReference>
<dbReference type="InterPro" id="IPR017853">
    <property type="entry name" value="GH"/>
</dbReference>
<dbReference type="Gene3D" id="3.20.20.300">
    <property type="entry name" value="Glycoside hydrolase, family 3, N-terminal domain"/>
    <property type="match status" value="1"/>
</dbReference>
<dbReference type="InterPro" id="IPR036962">
    <property type="entry name" value="Glyco_hydro_3_N_sf"/>
</dbReference>
<dbReference type="SUPFAM" id="SSF52279">
    <property type="entry name" value="Beta-D-glucan exohydrolase, C-terminal domain"/>
    <property type="match status" value="1"/>
</dbReference>
<reference evidence="10 11" key="1">
    <citation type="submission" date="2020-08" db="EMBL/GenBank/DDBJ databases">
        <title>Genomic Encyclopedia of Type Strains, Phase IV (KMG-IV): sequencing the most valuable type-strain genomes for metagenomic binning, comparative biology and taxonomic classification.</title>
        <authorList>
            <person name="Goeker M."/>
        </authorList>
    </citation>
    <scope>NUCLEOTIDE SEQUENCE [LARGE SCALE GENOMIC DNA]</scope>
    <source>
        <strain evidence="10 11">DSM 25335</strain>
    </source>
</reference>
<feature type="signal peptide" evidence="8">
    <location>
        <begin position="1"/>
        <end position="21"/>
    </location>
</feature>
<organism evidence="10 11">
    <name type="scientific">Brevundimonas basaltis</name>
    <dbReference type="NCBI Taxonomy" id="472166"/>
    <lineage>
        <taxon>Bacteria</taxon>
        <taxon>Pseudomonadati</taxon>
        <taxon>Pseudomonadota</taxon>
        <taxon>Alphaproteobacteria</taxon>
        <taxon>Caulobacterales</taxon>
        <taxon>Caulobacteraceae</taxon>
        <taxon>Brevundimonas</taxon>
    </lineage>
</organism>
<dbReference type="Pfam" id="PF01915">
    <property type="entry name" value="Glyco_hydro_3_C"/>
    <property type="match status" value="1"/>
</dbReference>
<keyword evidence="4 8" id="KW-0732">Signal</keyword>
<dbReference type="InterPro" id="IPR026891">
    <property type="entry name" value="Fn3-like"/>
</dbReference>
<sequence length="760" mass="80918">MRHLPLPAPTRRMLLAGGAVAAGLMMAPRIAAAQAQANLDRVNALIARMTIEEKAGQLTLQNDPFRWRPEGVNPGDTLDTNQEQTAAEIRAGRMGALFNGVGAATTRFVQEMAVRDSRLGIPLLFAADIVHGLRTTFPVPLGEAASWDLDLAERTARAAAVEGGAAGVHQTYAPMVDIGRDQRWGRVVEGAGEDVLLGNLFAAARTRGFQGDDLKAWSSLLACPKHFVAYGAAEAGLDYNSTDMSELELRSVYLPPFKAAFDAGALSTMSGFNDLNGVPTSGNKWLLTDILRGEWGFAGFVVSDYTSEEELIAHGYAADGRDAARIALMAGVDMSMKSGLYMKHIPDLVQSGDVPMARVDEAVRRVLMTKAALGLFENPYRGSDVRVERRVTGSREHLALAREAGRKSIVLLKNENGLLPLPKTGQRIALIGPFGADKVDLFGPWSIFKDARLSVSLEEGLRAAMGAGGSLTVVKGSDVEAPIAGGVETAVIAASQADVVLLAVGESQNMSAEAQSRVDIGLPEPQLALAEAVAATGKPVVVLLRHGRAVELSGAVKDAPAILATWFLGSETGNAVADVLFGDHAPTGRLPVSFPHFSGQSPFYYAHKSTGRPAASRDEGFKAQFRETANAALYPFGHGLTYAPVQYSPVRLSAPAMGWNGELTATVTLTNRGAREASEVVQLYIRDRAASITQPIRLLKGYRRVTVPAGGSVEVSLPLRFADLLFLGPDLEPTVEPGQFDVWLAPNAQAGEPARFSLTR</sequence>
<dbReference type="InterPro" id="IPR036881">
    <property type="entry name" value="Glyco_hydro_3_C_sf"/>
</dbReference>
<evidence type="ECO:0000259" key="9">
    <source>
        <dbReference type="SMART" id="SM01217"/>
    </source>
</evidence>
<dbReference type="InterPro" id="IPR002772">
    <property type="entry name" value="Glyco_hydro_3_C"/>
</dbReference>
<accession>A0A7W8MGI0</accession>
<dbReference type="PANTHER" id="PTHR30620">
    <property type="entry name" value="PERIPLASMIC BETA-GLUCOSIDASE-RELATED"/>
    <property type="match status" value="1"/>
</dbReference>
<dbReference type="PROSITE" id="PS00775">
    <property type="entry name" value="GLYCOSYL_HYDROL_F3"/>
    <property type="match status" value="1"/>
</dbReference>
<dbReference type="FunFam" id="3.20.20.300:FF:000005">
    <property type="entry name" value="Periplasmic beta-glucosidase"/>
    <property type="match status" value="1"/>
</dbReference>
<comment type="caution">
    <text evidence="10">The sequence shown here is derived from an EMBL/GenBank/DDBJ whole genome shotgun (WGS) entry which is preliminary data.</text>
</comment>
<evidence type="ECO:0000256" key="4">
    <source>
        <dbReference type="ARBA" id="ARBA00022729"/>
    </source>
</evidence>
<dbReference type="SUPFAM" id="SSF51445">
    <property type="entry name" value="(Trans)glycosidases"/>
    <property type="match status" value="1"/>
</dbReference>
<dbReference type="GO" id="GO:0008422">
    <property type="term" value="F:beta-glucosidase activity"/>
    <property type="evidence" value="ECO:0007669"/>
    <property type="project" value="UniProtKB-EC"/>
</dbReference>
<dbReference type="Pfam" id="PF14310">
    <property type="entry name" value="Fn3-like"/>
    <property type="match status" value="1"/>
</dbReference>
<keyword evidence="5 7" id="KW-0378">Hydrolase</keyword>
<dbReference type="Gene3D" id="2.60.40.10">
    <property type="entry name" value="Immunoglobulins"/>
    <property type="match status" value="1"/>
</dbReference>
<evidence type="ECO:0000256" key="3">
    <source>
        <dbReference type="ARBA" id="ARBA00012744"/>
    </source>
</evidence>
<evidence type="ECO:0000256" key="8">
    <source>
        <dbReference type="SAM" id="SignalP"/>
    </source>
</evidence>
<dbReference type="EMBL" id="JACHFZ010000001">
    <property type="protein sequence ID" value="MBB5291162.1"/>
    <property type="molecule type" value="Genomic_DNA"/>
</dbReference>
<keyword evidence="6 7" id="KW-0326">Glycosidase</keyword>
<dbReference type="InterPro" id="IPR019800">
    <property type="entry name" value="Glyco_hydro_3_AS"/>
</dbReference>
<dbReference type="NCBIfam" id="NF011678">
    <property type="entry name" value="PRK15098.1"/>
    <property type="match status" value="1"/>
</dbReference>
<evidence type="ECO:0000256" key="6">
    <source>
        <dbReference type="ARBA" id="ARBA00023295"/>
    </source>
</evidence>
<dbReference type="InterPro" id="IPR006311">
    <property type="entry name" value="TAT_signal"/>
</dbReference>
<dbReference type="AlphaFoldDB" id="A0A7W8MGI0"/>
<feature type="chain" id="PRO_5031273901" description="beta-glucosidase" evidence="8">
    <location>
        <begin position="22"/>
        <end position="760"/>
    </location>
</feature>
<dbReference type="GO" id="GO:0009251">
    <property type="term" value="P:glucan catabolic process"/>
    <property type="evidence" value="ECO:0007669"/>
    <property type="project" value="TreeGrafter"/>
</dbReference>
<dbReference type="EC" id="3.2.1.21" evidence="3"/>
<gene>
    <name evidence="10" type="ORF">HNQ67_000658</name>
</gene>
<evidence type="ECO:0000256" key="1">
    <source>
        <dbReference type="ARBA" id="ARBA00000448"/>
    </source>
</evidence>
<proteinExistence type="inferred from homology"/>
<dbReference type="InterPro" id="IPR051915">
    <property type="entry name" value="Cellulose_Degrad_GH3"/>
</dbReference>
<dbReference type="Pfam" id="PF00933">
    <property type="entry name" value="Glyco_hydro_3"/>
    <property type="match status" value="1"/>
</dbReference>
<dbReference type="Proteomes" id="UP000566663">
    <property type="component" value="Unassembled WGS sequence"/>
</dbReference>
<evidence type="ECO:0000313" key="10">
    <source>
        <dbReference type="EMBL" id="MBB5291162.1"/>
    </source>
</evidence>
<evidence type="ECO:0000256" key="2">
    <source>
        <dbReference type="ARBA" id="ARBA00005336"/>
    </source>
</evidence>
<evidence type="ECO:0000313" key="11">
    <source>
        <dbReference type="Proteomes" id="UP000566663"/>
    </source>
</evidence>
<feature type="domain" description="Fibronectin type III-like" evidence="9">
    <location>
        <begin position="679"/>
        <end position="748"/>
    </location>
</feature>
<comment type="similarity">
    <text evidence="2 7">Belongs to the glycosyl hydrolase 3 family.</text>
</comment>
<dbReference type="Gene3D" id="3.40.50.1700">
    <property type="entry name" value="Glycoside hydrolase family 3 C-terminal domain"/>
    <property type="match status" value="1"/>
</dbReference>
<dbReference type="PROSITE" id="PS51318">
    <property type="entry name" value="TAT"/>
    <property type="match status" value="1"/>
</dbReference>
<protein>
    <recommendedName>
        <fullName evidence="3">beta-glucosidase</fullName>
        <ecNumber evidence="3">3.2.1.21</ecNumber>
    </recommendedName>
</protein>
<dbReference type="PANTHER" id="PTHR30620:SF16">
    <property type="entry name" value="LYSOSOMAL BETA GLUCOSIDASE"/>
    <property type="match status" value="1"/>
</dbReference>
<dbReference type="RefSeq" id="WP_221247696.1">
    <property type="nucleotide sequence ID" value="NZ_BAAAFF010000004.1"/>
</dbReference>